<sequence length="179" mass="19949">MNFRRLGGCVFLLIAGVLLALMIGFAISTFLQHYQAWWISFPYGIPLLAISLAIAVALFSGQRVRPALGMWLLIAALWYSLLFLFAVVALSWFACLYVLPLWPLVVVPMVGAGWLLRGQHVRYAPWLFAGISICWILAFIAILFIIVPIDSSIELADALAIAFFFVPALLALLFAWWSS</sequence>
<reference evidence="2" key="1">
    <citation type="journal article" date="2005" name="Environ. Microbiol.">
        <title>Genetic and functional properties of uncultivated thermophilic crenarchaeotes from a subsurface gold mine as revealed by analysis of genome fragments.</title>
        <authorList>
            <person name="Nunoura T."/>
            <person name="Hirayama H."/>
            <person name="Takami H."/>
            <person name="Oida H."/>
            <person name="Nishi S."/>
            <person name="Shimamura S."/>
            <person name="Suzuki Y."/>
            <person name="Inagaki F."/>
            <person name="Takai K."/>
            <person name="Nealson K.H."/>
            <person name="Horikoshi K."/>
        </authorList>
    </citation>
    <scope>NUCLEOTIDE SEQUENCE</scope>
</reference>
<keyword evidence="1" id="KW-0472">Membrane</keyword>
<feature type="transmembrane region" description="Helical" evidence="1">
    <location>
        <begin position="158"/>
        <end position="177"/>
    </location>
</feature>
<keyword evidence="1" id="KW-1133">Transmembrane helix</keyword>
<evidence type="ECO:0000256" key="1">
    <source>
        <dbReference type="SAM" id="Phobius"/>
    </source>
</evidence>
<organism evidence="2">
    <name type="scientific">uncultured Chloroflexota bacterium</name>
    <dbReference type="NCBI Taxonomy" id="166587"/>
    <lineage>
        <taxon>Bacteria</taxon>
        <taxon>Bacillati</taxon>
        <taxon>Chloroflexota</taxon>
        <taxon>environmental samples</taxon>
    </lineage>
</organism>
<feature type="transmembrane region" description="Helical" evidence="1">
    <location>
        <begin position="123"/>
        <end position="146"/>
    </location>
</feature>
<dbReference type="EMBL" id="AP011777">
    <property type="protein sequence ID" value="BAL57510.1"/>
    <property type="molecule type" value="Genomic_DNA"/>
</dbReference>
<accession>H5SMX4</accession>
<keyword evidence="1" id="KW-0812">Transmembrane</keyword>
<name>H5SMX4_9CHLR</name>
<dbReference type="AlphaFoldDB" id="H5SMX4"/>
<proteinExistence type="predicted"/>
<feature type="transmembrane region" description="Helical" evidence="1">
    <location>
        <begin position="99"/>
        <end position="116"/>
    </location>
</feature>
<feature type="transmembrane region" description="Helical" evidence="1">
    <location>
        <begin position="36"/>
        <end position="59"/>
    </location>
</feature>
<evidence type="ECO:0000313" key="2">
    <source>
        <dbReference type="EMBL" id="BAL57510.1"/>
    </source>
</evidence>
<reference evidence="2" key="2">
    <citation type="journal article" date="2012" name="PLoS ONE">
        <title>A Deeply Branching Thermophilic Bacterium with an Ancient Acetyl-CoA Pathway Dominates a Subsurface Ecosystem.</title>
        <authorList>
            <person name="Takami H."/>
            <person name="Noguchi H."/>
            <person name="Takaki Y."/>
            <person name="Uchiyama I."/>
            <person name="Toyoda A."/>
            <person name="Nishi S."/>
            <person name="Chee G.-J."/>
            <person name="Arai W."/>
            <person name="Nunoura T."/>
            <person name="Itoh T."/>
            <person name="Hattori M."/>
            <person name="Takai K."/>
        </authorList>
    </citation>
    <scope>NUCLEOTIDE SEQUENCE</scope>
</reference>
<protein>
    <submittedName>
        <fullName evidence="2">Uncharacterized protein</fullName>
    </submittedName>
</protein>
<feature type="transmembrane region" description="Helical" evidence="1">
    <location>
        <begin position="71"/>
        <end position="93"/>
    </location>
</feature>
<gene>
    <name evidence="2" type="ORF">HGMM_F51C01C30</name>
</gene>